<protein>
    <recommendedName>
        <fullName evidence="3">F-type ATPase subunit delta</fullName>
    </recommendedName>
</protein>
<organism evidence="1 2">
    <name type="scientific">Endomicrobium trichonymphae</name>
    <dbReference type="NCBI Taxonomy" id="1408204"/>
    <lineage>
        <taxon>Bacteria</taxon>
        <taxon>Pseudomonadati</taxon>
        <taxon>Elusimicrobiota</taxon>
        <taxon>Endomicrobiia</taxon>
        <taxon>Endomicrobiales</taxon>
        <taxon>Endomicrobiaceae</taxon>
        <taxon>Candidatus Endomicrobiellum</taxon>
    </lineage>
</organism>
<gene>
    <name evidence="1" type="ORF">ATZ36_10525</name>
</gene>
<sequence length="118" mass="13821">MKRSKIRELTKSIVKYDELTTKDLEWIFSNLSRQELKLFMRLLSKEIKDKTVTASFAGGLSYENKKKIIAMFPSRKILFKRDDENIFGGVRFEYGDFVLDYSVSGITKRILNGIRENL</sequence>
<dbReference type="EMBL" id="LNVX01000784">
    <property type="protein sequence ID" value="OEG69270.1"/>
    <property type="molecule type" value="Genomic_DNA"/>
</dbReference>
<comment type="caution">
    <text evidence="1">The sequence shown here is derived from an EMBL/GenBank/DDBJ whole genome shotgun (WGS) entry which is preliminary data.</text>
</comment>
<evidence type="ECO:0000313" key="2">
    <source>
        <dbReference type="Proteomes" id="UP000095237"/>
    </source>
</evidence>
<reference evidence="1 2" key="1">
    <citation type="submission" date="2015-11" db="EMBL/GenBank/DDBJ databases">
        <title>Evidence for parallel genomic evolution in an endosymbiosis of termite gut flagellates.</title>
        <authorList>
            <person name="Zheng H."/>
        </authorList>
    </citation>
    <scope>NUCLEOTIDE SEQUENCE [LARGE SCALE GENOMIC DNA]</scope>
    <source>
        <strain evidence="1 2">CET450</strain>
    </source>
</reference>
<accession>A0A1E5IFP6</accession>
<evidence type="ECO:0000313" key="1">
    <source>
        <dbReference type="EMBL" id="OEG69270.1"/>
    </source>
</evidence>
<dbReference type="Proteomes" id="UP000095237">
    <property type="component" value="Unassembled WGS sequence"/>
</dbReference>
<proteinExistence type="predicted"/>
<evidence type="ECO:0008006" key="3">
    <source>
        <dbReference type="Google" id="ProtNLM"/>
    </source>
</evidence>
<dbReference type="AlphaFoldDB" id="A0A1E5IFP6"/>
<name>A0A1E5IFP6_ENDTX</name>
<keyword evidence="2" id="KW-1185">Reference proteome</keyword>